<proteinExistence type="predicted"/>
<keyword evidence="1" id="KW-0472">Membrane</keyword>
<keyword evidence="1" id="KW-0812">Transmembrane</keyword>
<feature type="transmembrane region" description="Helical" evidence="1">
    <location>
        <begin position="46"/>
        <end position="63"/>
    </location>
</feature>
<reference evidence="2 3" key="1">
    <citation type="submission" date="2023-07" db="EMBL/GenBank/DDBJ databases">
        <title>Sorghum-associated microbial communities from plants grown in Nebraska, USA.</title>
        <authorList>
            <person name="Schachtman D."/>
        </authorList>
    </citation>
    <scope>NUCLEOTIDE SEQUENCE [LARGE SCALE GENOMIC DNA]</scope>
    <source>
        <strain evidence="2 3">BE57</strain>
    </source>
</reference>
<gene>
    <name evidence="2" type="ORF">J2W84_002563</name>
</gene>
<sequence length="82" mass="9167">MKKPRLIRLGLLVISILLYFVLILCLLGILLMLSGGGHISVPIEEYYPVVGVGIFAILILKVVSRIRKNLKAKQLTDDSDEY</sequence>
<evidence type="ECO:0000256" key="1">
    <source>
        <dbReference type="SAM" id="Phobius"/>
    </source>
</evidence>
<evidence type="ECO:0000313" key="3">
    <source>
        <dbReference type="Proteomes" id="UP001264980"/>
    </source>
</evidence>
<accession>A0ABU1QWZ5</accession>
<name>A0ABU1QWZ5_9BACT</name>
<dbReference type="EMBL" id="JAVDTI010000002">
    <property type="protein sequence ID" value="MDR6805517.1"/>
    <property type="molecule type" value="Genomic_DNA"/>
</dbReference>
<dbReference type="Proteomes" id="UP001264980">
    <property type="component" value="Unassembled WGS sequence"/>
</dbReference>
<keyword evidence="1" id="KW-1133">Transmembrane helix</keyword>
<comment type="caution">
    <text evidence="2">The sequence shown here is derived from an EMBL/GenBank/DDBJ whole genome shotgun (WGS) entry which is preliminary data.</text>
</comment>
<protein>
    <submittedName>
        <fullName evidence="2">O-antigen/teichoic acid export membrane protein</fullName>
    </submittedName>
</protein>
<keyword evidence="3" id="KW-1185">Reference proteome</keyword>
<organism evidence="2 3">
    <name type="scientific">Dyadobacter fermentans</name>
    <dbReference type="NCBI Taxonomy" id="94254"/>
    <lineage>
        <taxon>Bacteria</taxon>
        <taxon>Pseudomonadati</taxon>
        <taxon>Bacteroidota</taxon>
        <taxon>Cytophagia</taxon>
        <taxon>Cytophagales</taxon>
        <taxon>Spirosomataceae</taxon>
        <taxon>Dyadobacter</taxon>
    </lineage>
</organism>
<evidence type="ECO:0000313" key="2">
    <source>
        <dbReference type="EMBL" id="MDR6805517.1"/>
    </source>
</evidence>
<feature type="transmembrane region" description="Helical" evidence="1">
    <location>
        <begin position="12"/>
        <end position="34"/>
    </location>
</feature>